<proteinExistence type="predicted"/>
<organism evidence="1 2">
    <name type="scientific">Golovinomyces cichoracearum</name>
    <dbReference type="NCBI Taxonomy" id="62708"/>
    <lineage>
        <taxon>Eukaryota</taxon>
        <taxon>Fungi</taxon>
        <taxon>Dikarya</taxon>
        <taxon>Ascomycota</taxon>
        <taxon>Pezizomycotina</taxon>
        <taxon>Leotiomycetes</taxon>
        <taxon>Erysiphales</taxon>
        <taxon>Erysiphaceae</taxon>
        <taxon>Golovinomyces</taxon>
    </lineage>
</organism>
<dbReference type="Proteomes" id="UP000283383">
    <property type="component" value="Unassembled WGS sequence"/>
</dbReference>
<dbReference type="STRING" id="62708.A0A420HMI4"/>
<evidence type="ECO:0000313" key="2">
    <source>
        <dbReference type="Proteomes" id="UP000283383"/>
    </source>
</evidence>
<dbReference type="EMBL" id="MCBQ01018080">
    <property type="protein sequence ID" value="RKF58648.1"/>
    <property type="molecule type" value="Genomic_DNA"/>
</dbReference>
<gene>
    <name evidence="1" type="ORF">GcM3_180045</name>
</gene>
<accession>A0A420HMI4</accession>
<sequence length="110" mass="12790">MDSTQHIRKISDKVKARRPSEISDLERDAFTDEFVRRFELVVAPESELQQQKMLNELRQDKDESLRDYFSRAQGILKIIGVDDDSEYRGVASSVNKFVIEIIVDRFVLGI</sequence>
<dbReference type="AlphaFoldDB" id="A0A420HMI4"/>
<comment type="caution">
    <text evidence="1">The sequence shown here is derived from an EMBL/GenBank/DDBJ whole genome shotgun (WGS) entry which is preliminary data.</text>
</comment>
<reference evidence="1 2" key="1">
    <citation type="journal article" date="2018" name="BMC Genomics">
        <title>Comparative genome analyses reveal sequence features reflecting distinct modes of host-adaptation between dicot and monocot powdery mildew.</title>
        <authorList>
            <person name="Wu Y."/>
            <person name="Ma X."/>
            <person name="Pan Z."/>
            <person name="Kale S.D."/>
            <person name="Song Y."/>
            <person name="King H."/>
            <person name="Zhang Q."/>
            <person name="Presley C."/>
            <person name="Deng X."/>
            <person name="Wei C.I."/>
            <person name="Xiao S."/>
        </authorList>
    </citation>
    <scope>NUCLEOTIDE SEQUENCE [LARGE SCALE GENOMIC DNA]</scope>
    <source>
        <strain evidence="1">UMSG3</strain>
    </source>
</reference>
<protein>
    <recommendedName>
        <fullName evidence="3">Retrotransposon gag domain-containing protein</fullName>
    </recommendedName>
</protein>
<name>A0A420HMI4_9PEZI</name>
<evidence type="ECO:0008006" key="3">
    <source>
        <dbReference type="Google" id="ProtNLM"/>
    </source>
</evidence>
<evidence type="ECO:0000313" key="1">
    <source>
        <dbReference type="EMBL" id="RKF58648.1"/>
    </source>
</evidence>
<keyword evidence="2" id="KW-1185">Reference proteome</keyword>